<evidence type="ECO:0000256" key="1">
    <source>
        <dbReference type="ARBA" id="ARBA00004275"/>
    </source>
</evidence>
<keyword evidence="2" id="KW-0576">Peroxisome</keyword>
<dbReference type="InterPro" id="IPR042099">
    <property type="entry name" value="ANL_N_sf"/>
</dbReference>
<dbReference type="Gene3D" id="3.40.50.12780">
    <property type="entry name" value="N-terminal domain of ligase-like"/>
    <property type="match status" value="1"/>
</dbReference>
<dbReference type="Gene3D" id="3.30.300.30">
    <property type="match status" value="1"/>
</dbReference>
<name>A0ABN8HY36_9NEOP</name>
<dbReference type="EMBL" id="OW152825">
    <property type="protein sequence ID" value="CAH2041115.1"/>
    <property type="molecule type" value="Genomic_DNA"/>
</dbReference>
<gene>
    <name evidence="5" type="ORF">IPOD504_LOCUS2912</name>
</gene>
<comment type="subcellular location">
    <subcellularLocation>
        <location evidence="1">Peroxisome</location>
    </subcellularLocation>
</comment>
<sequence length="216" mass="23727">MVLGVMKANTHLCQVYGLTETGPLATASPLGYKEYSKVGFGIPNVELRIIDEHLNNLGPNEVGELLIKGPNVMNGYKENEEANNEVFLDDGWLRTGDMAAIDESGAVTISDRLKELIKVNAFQVPPAELESVCKEHPAVVDAAVVAIPDRNTGEKPKAFIILKEEAKNISAEDIMAFVAERVAPYKRIKEVSIIDIIPKNPSGKILRKVLKEKYCK</sequence>
<evidence type="ECO:0000313" key="6">
    <source>
        <dbReference type="Proteomes" id="UP000837857"/>
    </source>
</evidence>
<keyword evidence="6" id="KW-1185">Reference proteome</keyword>
<dbReference type="InterPro" id="IPR025110">
    <property type="entry name" value="AMP-bd_C"/>
</dbReference>
<dbReference type="Pfam" id="PF00501">
    <property type="entry name" value="AMP-binding"/>
    <property type="match status" value="1"/>
</dbReference>
<dbReference type="PANTHER" id="PTHR24096">
    <property type="entry name" value="LONG-CHAIN-FATTY-ACID--COA LIGASE"/>
    <property type="match status" value="1"/>
</dbReference>
<dbReference type="SUPFAM" id="SSF56801">
    <property type="entry name" value="Acetyl-CoA synthetase-like"/>
    <property type="match status" value="1"/>
</dbReference>
<dbReference type="Proteomes" id="UP000837857">
    <property type="component" value="Chromosome 13"/>
</dbReference>
<accession>A0ABN8HY36</accession>
<protein>
    <submittedName>
        <fullName evidence="5">Uncharacterized protein</fullName>
    </submittedName>
</protein>
<evidence type="ECO:0000256" key="2">
    <source>
        <dbReference type="ARBA" id="ARBA00023140"/>
    </source>
</evidence>
<organism evidence="5 6">
    <name type="scientific">Iphiclides podalirius</name>
    <name type="common">scarce swallowtail</name>
    <dbReference type="NCBI Taxonomy" id="110791"/>
    <lineage>
        <taxon>Eukaryota</taxon>
        <taxon>Metazoa</taxon>
        <taxon>Ecdysozoa</taxon>
        <taxon>Arthropoda</taxon>
        <taxon>Hexapoda</taxon>
        <taxon>Insecta</taxon>
        <taxon>Pterygota</taxon>
        <taxon>Neoptera</taxon>
        <taxon>Endopterygota</taxon>
        <taxon>Lepidoptera</taxon>
        <taxon>Glossata</taxon>
        <taxon>Ditrysia</taxon>
        <taxon>Papilionoidea</taxon>
        <taxon>Papilionidae</taxon>
        <taxon>Papilioninae</taxon>
        <taxon>Iphiclides</taxon>
    </lineage>
</organism>
<dbReference type="Pfam" id="PF13193">
    <property type="entry name" value="AMP-binding_C"/>
    <property type="match status" value="1"/>
</dbReference>
<proteinExistence type="predicted"/>
<evidence type="ECO:0000259" key="3">
    <source>
        <dbReference type="Pfam" id="PF00501"/>
    </source>
</evidence>
<reference evidence="5" key="1">
    <citation type="submission" date="2022-03" db="EMBL/GenBank/DDBJ databases">
        <authorList>
            <person name="Martin H S."/>
        </authorList>
    </citation>
    <scope>NUCLEOTIDE SEQUENCE</scope>
</reference>
<feature type="non-terminal residue" evidence="5">
    <location>
        <position position="216"/>
    </location>
</feature>
<evidence type="ECO:0000259" key="4">
    <source>
        <dbReference type="Pfam" id="PF13193"/>
    </source>
</evidence>
<dbReference type="InterPro" id="IPR000873">
    <property type="entry name" value="AMP-dep_synth/lig_dom"/>
</dbReference>
<feature type="domain" description="AMP-binding enzyme C-terminal" evidence="4">
    <location>
        <begin position="128"/>
        <end position="204"/>
    </location>
</feature>
<feature type="domain" description="AMP-dependent synthetase/ligase" evidence="3">
    <location>
        <begin position="10"/>
        <end position="76"/>
    </location>
</feature>
<evidence type="ECO:0000313" key="5">
    <source>
        <dbReference type="EMBL" id="CAH2041115.1"/>
    </source>
</evidence>
<dbReference type="InterPro" id="IPR045851">
    <property type="entry name" value="AMP-bd_C_sf"/>
</dbReference>
<dbReference type="PANTHER" id="PTHR24096:SF422">
    <property type="entry name" value="BCDNA.GH02901"/>
    <property type="match status" value="1"/>
</dbReference>